<reference evidence="2" key="1">
    <citation type="journal article" date="2022" name="Nat. Microbiol.">
        <title>Unique mobile elements and scalable gene flow at the prokaryote-eukaryote boundary revealed by circularized Asgard archaea genomes.</title>
        <authorList>
            <person name="Wu F."/>
            <person name="Speth D.R."/>
            <person name="Philosof A."/>
            <person name="Cremiere A."/>
            <person name="Narayanan A."/>
            <person name="Barco R.A."/>
            <person name="Connon S.A."/>
            <person name="Amend J.P."/>
            <person name="Antoshechkin I.A."/>
            <person name="Orphan V.J."/>
        </authorList>
    </citation>
    <scope>NUCLEOTIDE SEQUENCE</scope>
    <source>
        <strain evidence="2">PR6</strain>
    </source>
</reference>
<dbReference type="AlphaFoldDB" id="A0A9Y1FP46"/>
<evidence type="ECO:0000313" key="2">
    <source>
        <dbReference type="EMBL" id="UJG43796.1"/>
    </source>
</evidence>
<dbReference type="Gene3D" id="3.40.50.720">
    <property type="entry name" value="NAD(P)-binding Rossmann-like Domain"/>
    <property type="match status" value="1"/>
</dbReference>
<dbReference type="Proteomes" id="UP001200513">
    <property type="component" value="Chromosome"/>
</dbReference>
<accession>A0A9Y1FP46</accession>
<dbReference type="GO" id="GO:0051287">
    <property type="term" value="F:NAD binding"/>
    <property type="evidence" value="ECO:0007669"/>
    <property type="project" value="InterPro"/>
</dbReference>
<feature type="domain" description="D-isomer specific 2-hydroxyacid dehydrogenase catalytic" evidence="1">
    <location>
        <begin position="11"/>
        <end position="95"/>
    </location>
</feature>
<name>A0A9Y1FP46_9ARCH</name>
<dbReference type="Pfam" id="PF00389">
    <property type="entry name" value="2-Hacid_dh"/>
    <property type="match status" value="1"/>
</dbReference>
<dbReference type="InterPro" id="IPR006139">
    <property type="entry name" value="D-isomer_2_OHA_DH_cat_dom"/>
</dbReference>
<dbReference type="SUPFAM" id="SSF52283">
    <property type="entry name" value="Formate/glycerate dehydrogenase catalytic domain-like"/>
    <property type="match status" value="1"/>
</dbReference>
<organism evidence="2">
    <name type="scientific">Candidatus Heimdallarchaeum endolithica</name>
    <dbReference type="NCBI Taxonomy" id="2876572"/>
    <lineage>
        <taxon>Archaea</taxon>
        <taxon>Promethearchaeati</taxon>
        <taxon>Candidatus Heimdallarchaeota</taxon>
        <taxon>Candidatus Heimdallarchaeia (ex Rinke et al. 2021) (nom. nud.)</taxon>
        <taxon>Candidatus Heimdallarchaeales</taxon>
        <taxon>Candidatus Heimdallarchaeaceae</taxon>
        <taxon>Candidatus Heimdallarchaeum</taxon>
    </lineage>
</organism>
<gene>
    <name evidence="2" type="ORF">K9W46_01100</name>
</gene>
<protein>
    <recommendedName>
        <fullName evidence="1">D-isomer specific 2-hydroxyacid dehydrogenase catalytic domain-containing protein</fullName>
    </recommendedName>
</protein>
<sequence>MKALFLINASKQEKEEIKEKLREEVEAIFGDELTEEERKNVLKEVEIILGGRLSDEELNSVKKLKFHQTFGTGVDRHNLKIYKQKNIILCNSHEVLFCTFLLY</sequence>
<dbReference type="GO" id="GO:0016616">
    <property type="term" value="F:oxidoreductase activity, acting on the CH-OH group of donors, NAD or NADP as acceptor"/>
    <property type="evidence" value="ECO:0007669"/>
    <property type="project" value="InterPro"/>
</dbReference>
<dbReference type="EMBL" id="CP084167">
    <property type="protein sequence ID" value="UJG43796.1"/>
    <property type="molecule type" value="Genomic_DNA"/>
</dbReference>
<proteinExistence type="predicted"/>
<evidence type="ECO:0000259" key="1">
    <source>
        <dbReference type="Pfam" id="PF00389"/>
    </source>
</evidence>